<evidence type="ECO:0000313" key="3">
    <source>
        <dbReference type="Proteomes" id="UP001557465"/>
    </source>
</evidence>
<name>A0ABV3TGH1_9RHOB</name>
<keyword evidence="3" id="KW-1185">Reference proteome</keyword>
<proteinExistence type="predicted"/>
<dbReference type="EMBL" id="JBFRYC010000002">
    <property type="protein sequence ID" value="MEX1660686.1"/>
    <property type="molecule type" value="Genomic_DNA"/>
</dbReference>
<reference evidence="2 3" key="1">
    <citation type="journal article" date="2011" name="Int. J. Syst. Evol. Microbiol.">
        <title>Zhongshania antarctica gen. nov., sp. nov. and Zhongshania guokunii sp. nov., gammaproteobacteria respectively isolated from coastal attached (fast) ice and surface seawater of the Antarctic.</title>
        <authorList>
            <person name="Li H.J."/>
            <person name="Zhang X.Y."/>
            <person name="Chen C.X."/>
            <person name="Zhang Y.J."/>
            <person name="Gao Z.M."/>
            <person name="Yu Y."/>
            <person name="Chen X.L."/>
            <person name="Chen B."/>
            <person name="Zhang Y.Z."/>
        </authorList>
    </citation>
    <scope>NUCLEOTIDE SEQUENCE [LARGE SCALE GENOMIC DNA]</scope>
    <source>
        <strain evidence="2 3">15-R06ZXC-3</strain>
    </source>
</reference>
<keyword evidence="1" id="KW-1133">Transmembrane helix</keyword>
<accession>A0ABV3TGH1</accession>
<protein>
    <submittedName>
        <fullName evidence="2">Uncharacterized protein</fullName>
    </submittedName>
</protein>
<gene>
    <name evidence="2" type="ORF">AB4874_03350</name>
</gene>
<comment type="caution">
    <text evidence="2">The sequence shown here is derived from an EMBL/GenBank/DDBJ whole genome shotgun (WGS) entry which is preliminary data.</text>
</comment>
<dbReference type="RefSeq" id="WP_295532968.1">
    <property type="nucleotide sequence ID" value="NZ_JBFRYC010000002.1"/>
</dbReference>
<feature type="transmembrane region" description="Helical" evidence="1">
    <location>
        <begin position="18"/>
        <end position="36"/>
    </location>
</feature>
<organism evidence="2 3">
    <name type="scientific">Thioclava arctica</name>
    <dbReference type="NCBI Taxonomy" id="3238301"/>
    <lineage>
        <taxon>Bacteria</taxon>
        <taxon>Pseudomonadati</taxon>
        <taxon>Pseudomonadota</taxon>
        <taxon>Alphaproteobacteria</taxon>
        <taxon>Rhodobacterales</taxon>
        <taxon>Paracoccaceae</taxon>
        <taxon>Thioclava</taxon>
    </lineage>
</organism>
<keyword evidence="1" id="KW-0472">Membrane</keyword>
<keyword evidence="1" id="KW-0812">Transmembrane</keyword>
<evidence type="ECO:0000313" key="2">
    <source>
        <dbReference type="EMBL" id="MEX1660686.1"/>
    </source>
</evidence>
<dbReference type="Proteomes" id="UP001557465">
    <property type="component" value="Unassembled WGS sequence"/>
</dbReference>
<sequence>MADSARFGRHHSLGLRNGVYALIGSLVLVALFWMTWKSQFAAPAGYVFETPTQAIEAGYCLTVVRQVAPGGSFGGYLDEARGFWLQRLRDFGGDLAGNIAQSEALLGRHLAAFPGPDRVWLMDAMDACSNRALIYGVRFRAFE</sequence>
<evidence type="ECO:0000256" key="1">
    <source>
        <dbReference type="SAM" id="Phobius"/>
    </source>
</evidence>